<protein>
    <submittedName>
        <fullName evidence="1">Uncharacterized protein YggE</fullName>
    </submittedName>
</protein>
<keyword evidence="2" id="KW-1185">Reference proteome</keyword>
<gene>
    <name evidence="1" type="ORF">BJ960_001860</name>
</gene>
<reference evidence="1 2" key="1">
    <citation type="submission" date="2020-07" db="EMBL/GenBank/DDBJ databases">
        <title>Sequencing the genomes of 1000 actinobacteria strains.</title>
        <authorList>
            <person name="Klenk H.-P."/>
        </authorList>
    </citation>
    <scope>NUCLEOTIDE SEQUENCE [LARGE SCALE GENOMIC DNA]</scope>
    <source>
        <strain evidence="1 2">DSM 17380</strain>
    </source>
</reference>
<dbReference type="EMBL" id="JACCBD010000001">
    <property type="protein sequence ID" value="NYD27057.1"/>
    <property type="molecule type" value="Genomic_DNA"/>
</dbReference>
<dbReference type="Gene3D" id="3.30.110.170">
    <property type="entry name" value="Protein of unknown function (DUF541), domain 1"/>
    <property type="match status" value="1"/>
</dbReference>
<organism evidence="1 2">
    <name type="scientific">Leucobacter aridicollis</name>
    <dbReference type="NCBI Taxonomy" id="283878"/>
    <lineage>
        <taxon>Bacteria</taxon>
        <taxon>Bacillati</taxon>
        <taxon>Actinomycetota</taxon>
        <taxon>Actinomycetes</taxon>
        <taxon>Micrococcales</taxon>
        <taxon>Microbacteriaceae</taxon>
        <taxon>Leucobacter</taxon>
    </lineage>
</organism>
<dbReference type="AlphaFoldDB" id="A0A852R2Z8"/>
<dbReference type="Gene3D" id="3.30.70.2970">
    <property type="entry name" value="Protein of unknown function (DUF541), domain 2"/>
    <property type="match status" value="1"/>
</dbReference>
<dbReference type="InterPro" id="IPR052022">
    <property type="entry name" value="26kDa_periplasmic_antigen"/>
</dbReference>
<proteinExistence type="predicted"/>
<name>A0A852R2Z8_9MICO</name>
<evidence type="ECO:0000313" key="2">
    <source>
        <dbReference type="Proteomes" id="UP000586095"/>
    </source>
</evidence>
<dbReference type="InterPro" id="IPR007497">
    <property type="entry name" value="SIMPL/DUF541"/>
</dbReference>
<comment type="caution">
    <text evidence="1">The sequence shown here is derived from an EMBL/GenBank/DDBJ whole genome shotgun (WGS) entry which is preliminary data.</text>
</comment>
<accession>A0A852R2Z8</accession>
<dbReference type="PANTHER" id="PTHR34387:SF2">
    <property type="entry name" value="SLR1258 PROTEIN"/>
    <property type="match status" value="1"/>
</dbReference>
<dbReference type="Pfam" id="PF04402">
    <property type="entry name" value="SIMPL"/>
    <property type="match status" value="1"/>
</dbReference>
<dbReference type="Proteomes" id="UP000586095">
    <property type="component" value="Unassembled WGS sequence"/>
</dbReference>
<dbReference type="GO" id="GO:0006974">
    <property type="term" value="P:DNA damage response"/>
    <property type="evidence" value="ECO:0007669"/>
    <property type="project" value="TreeGrafter"/>
</dbReference>
<sequence length="208" mass="21640">MTNITVMGAAEARVPADQADVFASVASRDESREAALQAANAAHAELVARAKDLVAEGAAIEYVADPVSTYSNTWRDENGNTVVEHQAHASVQIVLTALDRVGEVAAQLTESGADVRVQWELSSALRDEWTRNLRSAAVQDARTAAEDFSAAIGAPALTLLSLRDGRSGGGGPSPLGDARFARAAAALPEVTVGQISVSVQVEATFTAE</sequence>
<evidence type="ECO:0000313" key="1">
    <source>
        <dbReference type="EMBL" id="NYD27057.1"/>
    </source>
</evidence>
<dbReference type="PANTHER" id="PTHR34387">
    <property type="entry name" value="SLR1258 PROTEIN"/>
    <property type="match status" value="1"/>
</dbReference>
<dbReference type="RefSeq" id="WP_185987091.1">
    <property type="nucleotide sequence ID" value="NZ_BAAALZ010000001.1"/>
</dbReference>